<name>A0A4Q7LZ69_9MICO</name>
<proteinExistence type="predicted"/>
<dbReference type="InterPro" id="IPR027795">
    <property type="entry name" value="CASTOR_ACT_dom"/>
</dbReference>
<evidence type="ECO:0000259" key="2">
    <source>
        <dbReference type="Pfam" id="PF13840"/>
    </source>
</evidence>
<evidence type="ECO:0000313" key="3">
    <source>
        <dbReference type="EMBL" id="RZS59717.1"/>
    </source>
</evidence>
<evidence type="ECO:0000259" key="1">
    <source>
        <dbReference type="Pfam" id="PF10000"/>
    </source>
</evidence>
<feature type="domain" description="CASTOR ACT" evidence="2">
    <location>
        <begin position="80"/>
        <end position="134"/>
    </location>
</feature>
<comment type="caution">
    <text evidence="3">The sequence shown here is derived from an EMBL/GenBank/DDBJ whole genome shotgun (WGS) entry which is preliminary data.</text>
</comment>
<dbReference type="Proteomes" id="UP000293519">
    <property type="component" value="Unassembled WGS sequence"/>
</dbReference>
<dbReference type="PANTHER" id="PTHR39199:SF1">
    <property type="entry name" value="BLR5128 PROTEIN"/>
    <property type="match status" value="1"/>
</dbReference>
<dbReference type="InterPro" id="IPR045865">
    <property type="entry name" value="ACT-like_dom_sf"/>
</dbReference>
<evidence type="ECO:0000313" key="4">
    <source>
        <dbReference type="Proteomes" id="UP000293519"/>
    </source>
</evidence>
<dbReference type="InterPro" id="IPR018717">
    <property type="entry name" value="DUF2241"/>
</dbReference>
<gene>
    <name evidence="3" type="ORF">EV141_0950</name>
</gene>
<dbReference type="SUPFAM" id="SSF55021">
    <property type="entry name" value="ACT-like"/>
    <property type="match status" value="2"/>
</dbReference>
<dbReference type="PANTHER" id="PTHR39199">
    <property type="entry name" value="BLR5128 PROTEIN"/>
    <property type="match status" value="1"/>
</dbReference>
<dbReference type="Pfam" id="PF13840">
    <property type="entry name" value="ACT_7"/>
    <property type="match status" value="1"/>
</dbReference>
<dbReference type="Gene3D" id="3.30.2130.10">
    <property type="entry name" value="VC0802-like"/>
    <property type="match status" value="1"/>
</dbReference>
<dbReference type="EMBL" id="SGWW01000001">
    <property type="protein sequence ID" value="RZS59717.1"/>
    <property type="molecule type" value="Genomic_DNA"/>
</dbReference>
<sequence length="143" mass="15022">MSDAARPERGVTALAELLASMRPELDPEPWVFATAATALPDAAVTVVEREGVTSVVRERDLDDARALAPEVQLSAPFARITLTVHSDLEAVGLTAAIASALAGQGIPANVVAGYFHDHVFVPWQRASDALDALRALGAGDARR</sequence>
<feature type="domain" description="DUF2241" evidence="1">
    <location>
        <begin position="10"/>
        <end position="61"/>
    </location>
</feature>
<dbReference type="RefSeq" id="WP_241969012.1">
    <property type="nucleotide sequence ID" value="NZ_SGWW01000001.1"/>
</dbReference>
<accession>A0A4Q7LZ69</accession>
<protein>
    <submittedName>
        <fullName evidence="3">Uncharacterized protein</fullName>
    </submittedName>
</protein>
<keyword evidence="4" id="KW-1185">Reference proteome</keyword>
<dbReference type="Pfam" id="PF10000">
    <property type="entry name" value="ACT_3"/>
    <property type="match status" value="1"/>
</dbReference>
<organism evidence="3 4">
    <name type="scientific">Microcella putealis</name>
    <dbReference type="NCBI Taxonomy" id="337005"/>
    <lineage>
        <taxon>Bacteria</taxon>
        <taxon>Bacillati</taxon>
        <taxon>Actinomycetota</taxon>
        <taxon>Actinomycetes</taxon>
        <taxon>Micrococcales</taxon>
        <taxon>Microbacteriaceae</taxon>
        <taxon>Microcella</taxon>
    </lineage>
</organism>
<dbReference type="AlphaFoldDB" id="A0A4Q7LZ69"/>
<reference evidence="3 4" key="1">
    <citation type="journal article" date="2015" name="Stand. Genomic Sci.">
        <title>Genomic Encyclopedia of Bacterial and Archaeal Type Strains, Phase III: the genomes of soil and plant-associated and newly described type strains.</title>
        <authorList>
            <person name="Whitman W.B."/>
            <person name="Woyke T."/>
            <person name="Klenk H.P."/>
            <person name="Zhou Y."/>
            <person name="Lilburn T.G."/>
            <person name="Beck B.J."/>
            <person name="De Vos P."/>
            <person name="Vandamme P."/>
            <person name="Eisen J.A."/>
            <person name="Garrity G."/>
            <person name="Hugenholtz P."/>
            <person name="Kyrpides N.C."/>
        </authorList>
    </citation>
    <scope>NUCLEOTIDE SEQUENCE [LARGE SCALE GENOMIC DNA]</scope>
    <source>
        <strain evidence="3 4">CV2</strain>
    </source>
</reference>